<protein>
    <recommendedName>
        <fullName evidence="3">Ferredoxin</fullName>
    </recommendedName>
</protein>
<dbReference type="OrthoDB" id="5396211at2"/>
<gene>
    <name evidence="1" type="ORF">B1H18_17225</name>
</gene>
<accession>A0A1V4A8J0</accession>
<keyword evidence="2" id="KW-1185">Reference proteome</keyword>
<dbReference type="PANTHER" id="PTHR37310">
    <property type="entry name" value="CYTOPLASMIC PROTEIN-RELATED"/>
    <property type="match status" value="1"/>
</dbReference>
<dbReference type="Gene3D" id="1.20.1270.360">
    <property type="match status" value="1"/>
</dbReference>
<proteinExistence type="predicted"/>
<sequence>MEERFACAEACLRCARACARHAGTADPAETGRRDLNCVEICDKTARLLSEQGDQDEEELRFRVEWSRTACLECAAMCEERPGSRACAEACLECASICALFLATLSTAC</sequence>
<dbReference type="Pfam" id="PF03860">
    <property type="entry name" value="Csp"/>
    <property type="match status" value="1"/>
</dbReference>
<dbReference type="AlphaFoldDB" id="A0A1V4A8J0"/>
<evidence type="ECO:0008006" key="3">
    <source>
        <dbReference type="Google" id="ProtNLM"/>
    </source>
</evidence>
<dbReference type="Proteomes" id="UP000190539">
    <property type="component" value="Unassembled WGS sequence"/>
</dbReference>
<name>A0A1V4A8J0_9ACTN</name>
<evidence type="ECO:0000313" key="1">
    <source>
        <dbReference type="EMBL" id="OON78082.1"/>
    </source>
</evidence>
<dbReference type="PANTHER" id="PTHR37310:SF1">
    <property type="entry name" value="CYTOPLASMIC PROTEIN"/>
    <property type="match status" value="1"/>
</dbReference>
<dbReference type="InterPro" id="IPR005560">
    <property type="entry name" value="Csp_YhjQ"/>
</dbReference>
<dbReference type="EMBL" id="MVFC01000013">
    <property type="protein sequence ID" value="OON78082.1"/>
    <property type="molecule type" value="Genomic_DNA"/>
</dbReference>
<comment type="caution">
    <text evidence="1">The sequence shown here is derived from an EMBL/GenBank/DDBJ whole genome shotgun (WGS) entry which is preliminary data.</text>
</comment>
<dbReference type="STRING" id="83656.B1H18_17225"/>
<organism evidence="1 2">
    <name type="scientific">Streptomyces tsukubensis</name>
    <dbReference type="NCBI Taxonomy" id="83656"/>
    <lineage>
        <taxon>Bacteria</taxon>
        <taxon>Bacillati</taxon>
        <taxon>Actinomycetota</taxon>
        <taxon>Actinomycetes</taxon>
        <taxon>Kitasatosporales</taxon>
        <taxon>Streptomycetaceae</taxon>
        <taxon>Streptomyces</taxon>
    </lineage>
</organism>
<evidence type="ECO:0000313" key="2">
    <source>
        <dbReference type="Proteomes" id="UP000190539"/>
    </source>
</evidence>
<reference evidence="1 2" key="1">
    <citation type="submission" date="2017-02" db="EMBL/GenBank/DDBJ databases">
        <title>Draft Genome Sequence of Streptomyces tsukubaensis F601, a Producer of the immunosuppressant tacrolimus FK506.</title>
        <authorList>
            <person name="Zong G."/>
            <person name="Zhong C."/>
            <person name="Fu J."/>
            <person name="Qin R."/>
            <person name="Cao G."/>
        </authorList>
    </citation>
    <scope>NUCLEOTIDE SEQUENCE [LARGE SCALE GENOMIC DNA]</scope>
    <source>
        <strain evidence="1 2">F601</strain>
    </source>
</reference>